<organism evidence="2 3">
    <name type="scientific">Ditylenchus dipsaci</name>
    <dbReference type="NCBI Taxonomy" id="166011"/>
    <lineage>
        <taxon>Eukaryota</taxon>
        <taxon>Metazoa</taxon>
        <taxon>Ecdysozoa</taxon>
        <taxon>Nematoda</taxon>
        <taxon>Chromadorea</taxon>
        <taxon>Rhabditida</taxon>
        <taxon>Tylenchina</taxon>
        <taxon>Tylenchomorpha</taxon>
        <taxon>Sphaerularioidea</taxon>
        <taxon>Anguinidae</taxon>
        <taxon>Anguininae</taxon>
        <taxon>Ditylenchus</taxon>
    </lineage>
</organism>
<evidence type="ECO:0000313" key="3">
    <source>
        <dbReference type="WBParaSite" id="jg4732.1"/>
    </source>
</evidence>
<feature type="transmembrane region" description="Helical" evidence="1">
    <location>
        <begin position="140"/>
        <end position="160"/>
    </location>
</feature>
<keyword evidence="2" id="KW-1185">Reference proteome</keyword>
<dbReference type="Proteomes" id="UP000887574">
    <property type="component" value="Unplaced"/>
</dbReference>
<dbReference type="PANTHER" id="PTHR23021">
    <property type="entry name" value="SERPENTINE RECEPTOR, CLASS T"/>
    <property type="match status" value="1"/>
</dbReference>
<feature type="transmembrane region" description="Helical" evidence="1">
    <location>
        <begin position="180"/>
        <end position="204"/>
    </location>
</feature>
<feature type="transmembrane region" description="Helical" evidence="1">
    <location>
        <begin position="30"/>
        <end position="47"/>
    </location>
</feature>
<protein>
    <submittedName>
        <fullName evidence="3">Uncharacterized protein</fullName>
    </submittedName>
</protein>
<dbReference type="AlphaFoldDB" id="A0A915EFC3"/>
<dbReference type="WBParaSite" id="jg4732.1">
    <property type="protein sequence ID" value="jg4732.1"/>
    <property type="gene ID" value="jg4732"/>
</dbReference>
<sequence>MIVIILCAIFYILYIPCSFSLFKRRENACYKLMLYICLIDCSALWLLGFCKDGLWMTESAAQIFLAVNRCIAILSPNTETFFFKGSRTYFWLTIVTFYGIYVAIFTKPQLYTGIIFSWAFNPYLGYIADTDSTYVNYVHTVHDTSIAIILPSIYVLFYLFLLHKSKGSGSKAVSNKQKMLFIQILIIGFIHLVGCLLYASFTYINYPVESFTLLKVYGFLLTAFLLLFI</sequence>
<keyword evidence="1" id="KW-0812">Transmembrane</keyword>
<feature type="transmembrane region" description="Helical" evidence="1">
    <location>
        <begin position="210"/>
        <end position="228"/>
    </location>
</feature>
<feature type="transmembrane region" description="Helical" evidence="1">
    <location>
        <begin position="88"/>
        <end position="105"/>
    </location>
</feature>
<reference evidence="3" key="1">
    <citation type="submission" date="2022-11" db="UniProtKB">
        <authorList>
            <consortium name="WormBaseParasite"/>
        </authorList>
    </citation>
    <scope>IDENTIFICATION</scope>
</reference>
<keyword evidence="1" id="KW-1133">Transmembrane helix</keyword>
<evidence type="ECO:0000313" key="2">
    <source>
        <dbReference type="Proteomes" id="UP000887574"/>
    </source>
</evidence>
<accession>A0A915EFC3</accession>
<proteinExistence type="predicted"/>
<dbReference type="Pfam" id="PF10321">
    <property type="entry name" value="7TM_GPCR_Srt"/>
    <property type="match status" value="1"/>
</dbReference>
<name>A0A915EFC3_9BILA</name>
<dbReference type="SUPFAM" id="SSF81321">
    <property type="entry name" value="Family A G protein-coupled receptor-like"/>
    <property type="match status" value="1"/>
</dbReference>
<dbReference type="InterPro" id="IPR019425">
    <property type="entry name" value="7TM_GPCR_serpentine_rcpt_Srt"/>
</dbReference>
<evidence type="ECO:0000256" key="1">
    <source>
        <dbReference type="SAM" id="Phobius"/>
    </source>
</evidence>
<keyword evidence="1" id="KW-0472">Membrane</keyword>
<feature type="transmembrane region" description="Helical" evidence="1">
    <location>
        <begin position="110"/>
        <end position="128"/>
    </location>
</feature>